<dbReference type="InterPro" id="IPR036390">
    <property type="entry name" value="WH_DNA-bd_sf"/>
</dbReference>
<accession>A0AA42WDE9</accession>
<sequence length="302" mass="33572">MDLRQLRYFVAIAECKSITLAAKQVHIAQPALTRQMHQLEESLGTELIERSTRGIKMTAAGEQLLADVKRVLNDLELARNRAIRAGRGEVGHMAMGIPVMRYLADPVATILRKFRAEAPNVSVSVHHHLSETQLELLAEGRLDAGVTLYRDAADPSFSGIHLYSDPMTFVYPRNWSWPNGLPRSLADLAGLEFIWIARDTAPAWHDELIHCFFKAKFVPKPTVTGIDAASMLAMVHAGLGCTVVPISTTLASQDSVCSLRLPDLDVVHDWELVWRTDNSSAILLRFLSVARSAIHSRSELYE</sequence>
<dbReference type="InterPro" id="IPR036388">
    <property type="entry name" value="WH-like_DNA-bd_sf"/>
</dbReference>
<dbReference type="PANTHER" id="PTHR30346">
    <property type="entry name" value="TRANSCRIPTIONAL DUAL REGULATOR HCAR-RELATED"/>
    <property type="match status" value="1"/>
</dbReference>
<evidence type="ECO:0000256" key="2">
    <source>
        <dbReference type="ARBA" id="ARBA00023015"/>
    </source>
</evidence>
<dbReference type="CDD" id="cd08414">
    <property type="entry name" value="PBP2_LTTR_aromatics_like"/>
    <property type="match status" value="1"/>
</dbReference>
<dbReference type="EMBL" id="JAOCKG010000007">
    <property type="protein sequence ID" value="MDH2052388.1"/>
    <property type="molecule type" value="Genomic_DNA"/>
</dbReference>
<evidence type="ECO:0000256" key="4">
    <source>
        <dbReference type="ARBA" id="ARBA00023163"/>
    </source>
</evidence>
<dbReference type="GO" id="GO:0032993">
    <property type="term" value="C:protein-DNA complex"/>
    <property type="evidence" value="ECO:0007669"/>
    <property type="project" value="TreeGrafter"/>
</dbReference>
<dbReference type="Pfam" id="PF00126">
    <property type="entry name" value="HTH_1"/>
    <property type="match status" value="1"/>
</dbReference>
<reference evidence="6" key="1">
    <citation type="submission" date="2022-09" db="EMBL/GenBank/DDBJ databases">
        <title>Intensive care unit water sources are persistently colonized with multi-drug resistant bacteria and are the site of extensive horizontal gene transfer of antibiotic resistance genes.</title>
        <authorList>
            <person name="Diorio-Toth L."/>
        </authorList>
    </citation>
    <scope>NUCLEOTIDE SEQUENCE</scope>
    <source>
        <strain evidence="6">GD03676</strain>
    </source>
</reference>
<dbReference type="InterPro" id="IPR000847">
    <property type="entry name" value="LysR_HTH_N"/>
</dbReference>
<evidence type="ECO:0000256" key="1">
    <source>
        <dbReference type="ARBA" id="ARBA00009437"/>
    </source>
</evidence>
<comment type="caution">
    <text evidence="6">The sequence shown here is derived from an EMBL/GenBank/DDBJ whole genome shotgun (WGS) entry which is preliminary data.</text>
</comment>
<dbReference type="Pfam" id="PF03466">
    <property type="entry name" value="LysR_substrate"/>
    <property type="match status" value="1"/>
</dbReference>
<dbReference type="AlphaFoldDB" id="A0AA42WDE9"/>
<proteinExistence type="inferred from homology"/>
<comment type="similarity">
    <text evidence="1">Belongs to the LysR transcriptional regulatory family.</text>
</comment>
<keyword evidence="3" id="KW-0238">DNA-binding</keyword>
<dbReference type="SUPFAM" id="SSF46785">
    <property type="entry name" value="Winged helix' DNA-binding domain"/>
    <property type="match status" value="1"/>
</dbReference>
<gene>
    <name evidence="6" type="ORF">N5K24_18430</name>
</gene>
<dbReference type="Gene3D" id="3.40.190.10">
    <property type="entry name" value="Periplasmic binding protein-like II"/>
    <property type="match status" value="2"/>
</dbReference>
<organism evidence="6 7">
    <name type="scientific">Achromobacter marplatensis</name>
    <dbReference type="NCBI Taxonomy" id="470868"/>
    <lineage>
        <taxon>Bacteria</taxon>
        <taxon>Pseudomonadati</taxon>
        <taxon>Pseudomonadota</taxon>
        <taxon>Betaproteobacteria</taxon>
        <taxon>Burkholderiales</taxon>
        <taxon>Alcaligenaceae</taxon>
        <taxon>Achromobacter</taxon>
    </lineage>
</organism>
<dbReference type="FunFam" id="1.10.10.10:FF:000001">
    <property type="entry name" value="LysR family transcriptional regulator"/>
    <property type="match status" value="1"/>
</dbReference>
<evidence type="ECO:0000313" key="6">
    <source>
        <dbReference type="EMBL" id="MDH2052388.1"/>
    </source>
</evidence>
<feature type="domain" description="HTH lysR-type" evidence="5">
    <location>
        <begin position="1"/>
        <end position="58"/>
    </location>
</feature>
<dbReference type="SUPFAM" id="SSF53850">
    <property type="entry name" value="Periplasmic binding protein-like II"/>
    <property type="match status" value="1"/>
</dbReference>
<evidence type="ECO:0000259" key="5">
    <source>
        <dbReference type="PROSITE" id="PS50931"/>
    </source>
</evidence>
<keyword evidence="4" id="KW-0804">Transcription</keyword>
<dbReference type="PRINTS" id="PR00039">
    <property type="entry name" value="HTHLYSR"/>
</dbReference>
<dbReference type="InterPro" id="IPR005119">
    <property type="entry name" value="LysR_subst-bd"/>
</dbReference>
<keyword evidence="2" id="KW-0805">Transcription regulation</keyword>
<dbReference type="GO" id="GO:0003700">
    <property type="term" value="F:DNA-binding transcription factor activity"/>
    <property type="evidence" value="ECO:0007669"/>
    <property type="project" value="InterPro"/>
</dbReference>
<evidence type="ECO:0000256" key="3">
    <source>
        <dbReference type="ARBA" id="ARBA00023125"/>
    </source>
</evidence>
<dbReference type="PROSITE" id="PS50931">
    <property type="entry name" value="HTH_LYSR"/>
    <property type="match status" value="1"/>
</dbReference>
<name>A0AA42WDE9_9BURK</name>
<protein>
    <submittedName>
        <fullName evidence="6">LysR family transcriptional regulator</fullName>
    </submittedName>
</protein>
<dbReference type="Gene3D" id="1.10.10.10">
    <property type="entry name" value="Winged helix-like DNA-binding domain superfamily/Winged helix DNA-binding domain"/>
    <property type="match status" value="1"/>
</dbReference>
<dbReference type="RefSeq" id="WP_280027888.1">
    <property type="nucleotide sequence ID" value="NZ_JAOCKG010000007.1"/>
</dbReference>
<dbReference type="Proteomes" id="UP001161276">
    <property type="component" value="Unassembled WGS sequence"/>
</dbReference>
<evidence type="ECO:0000313" key="7">
    <source>
        <dbReference type="Proteomes" id="UP001161276"/>
    </source>
</evidence>
<dbReference type="PANTHER" id="PTHR30346:SF17">
    <property type="entry name" value="LYSR FAMILY TRANSCRIPTIONAL REGULATOR"/>
    <property type="match status" value="1"/>
</dbReference>
<dbReference type="GO" id="GO:0003677">
    <property type="term" value="F:DNA binding"/>
    <property type="evidence" value="ECO:0007669"/>
    <property type="project" value="UniProtKB-KW"/>
</dbReference>